<keyword evidence="2" id="KW-1185">Reference proteome</keyword>
<dbReference type="AlphaFoldDB" id="A0AAV7S186"/>
<name>A0AAV7S186_PLEWA</name>
<organism evidence="1 2">
    <name type="scientific">Pleurodeles waltl</name>
    <name type="common">Iberian ribbed newt</name>
    <dbReference type="NCBI Taxonomy" id="8319"/>
    <lineage>
        <taxon>Eukaryota</taxon>
        <taxon>Metazoa</taxon>
        <taxon>Chordata</taxon>
        <taxon>Craniata</taxon>
        <taxon>Vertebrata</taxon>
        <taxon>Euteleostomi</taxon>
        <taxon>Amphibia</taxon>
        <taxon>Batrachia</taxon>
        <taxon>Caudata</taxon>
        <taxon>Salamandroidea</taxon>
        <taxon>Salamandridae</taxon>
        <taxon>Pleurodelinae</taxon>
        <taxon>Pleurodeles</taxon>
    </lineage>
</organism>
<evidence type="ECO:0000313" key="2">
    <source>
        <dbReference type="Proteomes" id="UP001066276"/>
    </source>
</evidence>
<reference evidence="1" key="1">
    <citation type="journal article" date="2022" name="bioRxiv">
        <title>Sequencing and chromosome-scale assembly of the giantPleurodeles waltlgenome.</title>
        <authorList>
            <person name="Brown T."/>
            <person name="Elewa A."/>
            <person name="Iarovenko S."/>
            <person name="Subramanian E."/>
            <person name="Araus A.J."/>
            <person name="Petzold A."/>
            <person name="Susuki M."/>
            <person name="Suzuki K.-i.T."/>
            <person name="Hayashi T."/>
            <person name="Toyoda A."/>
            <person name="Oliveira C."/>
            <person name="Osipova E."/>
            <person name="Leigh N.D."/>
            <person name="Simon A."/>
            <person name="Yun M.H."/>
        </authorList>
    </citation>
    <scope>NUCLEOTIDE SEQUENCE</scope>
    <source>
        <strain evidence="1">20211129_DDA</strain>
        <tissue evidence="1">Liver</tissue>
    </source>
</reference>
<sequence length="209" mass="22570">MRIAPLSTAIQEKEDISNTRFSQLRQRCTAQAHHGTATSQEGVTTSHHPARSDAVLCTADLYAERDALQAAKRLVLIEACTFYQEDAAGEAPQFVASKEWSLGITIGESSFFGETTTKLTTCDTNELVLSLRADRLMEYSPAFGGLAEPEWSKTITGETGRCTGVSVSTNREAFGDTFTAQDIGNVSGPISGSVALPFTFIATEVFFLK</sequence>
<accession>A0AAV7S186</accession>
<comment type="caution">
    <text evidence="1">The sequence shown here is derived from an EMBL/GenBank/DDBJ whole genome shotgun (WGS) entry which is preliminary data.</text>
</comment>
<proteinExistence type="predicted"/>
<gene>
    <name evidence="1" type="ORF">NDU88_009726</name>
</gene>
<dbReference type="EMBL" id="JANPWB010000009">
    <property type="protein sequence ID" value="KAJ1157010.1"/>
    <property type="molecule type" value="Genomic_DNA"/>
</dbReference>
<dbReference type="Proteomes" id="UP001066276">
    <property type="component" value="Chromosome 5"/>
</dbReference>
<evidence type="ECO:0000313" key="1">
    <source>
        <dbReference type="EMBL" id="KAJ1157010.1"/>
    </source>
</evidence>
<protein>
    <submittedName>
        <fullName evidence="1">Uncharacterized protein</fullName>
    </submittedName>
</protein>